<dbReference type="NCBIfam" id="TIGR01443">
    <property type="entry name" value="intein_Cterm"/>
    <property type="match status" value="1"/>
</dbReference>
<dbReference type="eggNOG" id="COG1372">
    <property type="taxonomic scope" value="Bacteria"/>
</dbReference>
<dbReference type="PANTHER" id="PTHR35004">
    <property type="entry name" value="TRANSPOSASE RV3428C-RELATED"/>
    <property type="match status" value="1"/>
</dbReference>
<dbReference type="InterPro" id="IPR009057">
    <property type="entry name" value="Homeodomain-like_sf"/>
</dbReference>
<accession>N8NXE8</accession>
<dbReference type="EMBL" id="APOH01000017">
    <property type="protein sequence ID" value="ENU18855.1"/>
    <property type="molecule type" value="Genomic_DNA"/>
</dbReference>
<dbReference type="Pfam" id="PF00665">
    <property type="entry name" value="rve"/>
    <property type="match status" value="1"/>
</dbReference>
<name>N8NXE8_9GAMM</name>
<evidence type="ECO:0000259" key="1">
    <source>
        <dbReference type="PROSITE" id="PS50994"/>
    </source>
</evidence>
<dbReference type="SUPFAM" id="SSF46689">
    <property type="entry name" value="Homeodomain-like"/>
    <property type="match status" value="1"/>
</dbReference>
<dbReference type="Proteomes" id="UP000013086">
    <property type="component" value="Unassembled WGS sequence"/>
</dbReference>
<evidence type="ECO:0000313" key="4">
    <source>
        <dbReference type="Proteomes" id="UP000013086"/>
    </source>
</evidence>
<dbReference type="GO" id="GO:0015074">
    <property type="term" value="P:DNA integration"/>
    <property type="evidence" value="ECO:0007669"/>
    <property type="project" value="InterPro"/>
</dbReference>
<organism evidence="3 4">
    <name type="scientific">Acinetobacter bohemicus ANC 3994</name>
    <dbReference type="NCBI Taxonomy" id="1217715"/>
    <lineage>
        <taxon>Bacteria</taxon>
        <taxon>Pseudomonadati</taxon>
        <taxon>Pseudomonadota</taxon>
        <taxon>Gammaproteobacteria</taxon>
        <taxon>Moraxellales</taxon>
        <taxon>Moraxellaceae</taxon>
        <taxon>Acinetobacter</taxon>
    </lineage>
</organism>
<dbReference type="PROSITE" id="PS50818">
    <property type="entry name" value="INTEIN_C_TER"/>
    <property type="match status" value="1"/>
</dbReference>
<dbReference type="InterPro" id="IPR047656">
    <property type="entry name" value="IS481-like_transpos"/>
</dbReference>
<protein>
    <recommendedName>
        <fullName evidence="1">Integrase catalytic domain-containing protein</fullName>
    </recommendedName>
</protein>
<dbReference type="HOGENOM" id="CLU_371986_0_0_6"/>
<feature type="domain" description="Integrase catalytic" evidence="1">
    <location>
        <begin position="127"/>
        <end position="296"/>
    </location>
</feature>
<dbReference type="GO" id="GO:0003676">
    <property type="term" value="F:nucleic acid binding"/>
    <property type="evidence" value="ECO:0007669"/>
    <property type="project" value="InterPro"/>
</dbReference>
<comment type="caution">
    <text evidence="3">The sequence shown here is derived from an EMBL/GenBank/DDBJ whole genome shotgun (WGS) entry which is preliminary data.</text>
</comment>
<gene>
    <name evidence="3" type="ORF">F994_02668</name>
    <name evidence="2" type="ORF">F994_02703</name>
</gene>
<dbReference type="CDD" id="cd00081">
    <property type="entry name" value="Hint"/>
    <property type="match status" value="1"/>
</dbReference>
<dbReference type="eggNOG" id="COG2801">
    <property type="taxonomic scope" value="Bacteria"/>
</dbReference>
<dbReference type="Gene3D" id="2.170.16.10">
    <property type="entry name" value="Hedgehog/Intein (Hint) domain"/>
    <property type="match status" value="2"/>
</dbReference>
<dbReference type="InterPro" id="IPR012337">
    <property type="entry name" value="RNaseH-like_sf"/>
</dbReference>
<sequence>MGQVLHSSATTTQAVRRAIQNSQESLRALAKRYGINQKTVAKWKKRTSVDDLTTGPKNPCSSVLSPEDEAAIVAFRKRTLLPLDDCLYALQPSIPYLTRSSLHRCLQRHGISRLPEVQGDRPVRKRFKSYPIGYFHIDIAEMQTAQGKLYLFVAIDRTSKFAFTELHTKAGKMAAAQFLRNLVKAVPYRIHTVLTDNGIQFTNRTCDRYASEHIFDRVCTECGIEHRLTKVKHPWTNGQVERMNRTIKEATVKRFHYDDHTQLCTHLADFIAAYNFGRRLKTLRGLTPYEFICKQWTNEPELFKIDPIHQMPGLNTISGKEIEIPKTQTMLSKDVTQWLVSQSAEMKAIVDKIKKANPSLSSEDLAHIAVNVRNAFVNAARQSIGDIKVFTNLELNKPLWDYRYKEAELAQQGYSGDALNKKMIDDAFDGDLLAKETTYVGCFVAGTLVHTDKGLVPIQNIQVGDMVLSSPEQGNGSIREYKRVISTFKAESEEIYELVIRKRIYPEDEDDICHDIYEMIYLTGGHPIYVENSVFIEGWDSESDIDQINARSGSWQAARDLKIYDQVIVSSPKNGDEVGYEVVSIAPVQDVNRDYGFVNAANMDDNKLFDTIIYFDEEGYNIVGGDIKGGKKNKRDYFVGNYCHANYSDHSLIIRDFRENYENVMANVGGQILNIPTICRAVYNFEVEDHHSYFVGEQGLWVHNTGECGGYELVPAKKLIQDTEFGGVSKSMLKKSRLDFDKIGKCE</sequence>
<dbReference type="InterPro" id="IPR001584">
    <property type="entry name" value="Integrase_cat-core"/>
</dbReference>
<dbReference type="InterPro" id="IPR030934">
    <property type="entry name" value="Intein_C"/>
</dbReference>
<dbReference type="AlphaFoldDB" id="N8NXE8"/>
<reference evidence="3 4" key="1">
    <citation type="submission" date="2013-02" db="EMBL/GenBank/DDBJ databases">
        <title>The Genome Sequence of Acinetobacter sp. ANC 3994.</title>
        <authorList>
            <consortium name="The Broad Institute Genome Sequencing Platform"/>
            <consortium name="The Broad Institute Genome Sequencing Center for Infectious Disease"/>
            <person name="Cerqueira G."/>
            <person name="Feldgarden M."/>
            <person name="Courvalin P."/>
            <person name="Perichon B."/>
            <person name="Grillot-Courvalin C."/>
            <person name="Clermont D."/>
            <person name="Rocha E."/>
            <person name="Yoon E.-J."/>
            <person name="Nemec A."/>
            <person name="Walker B."/>
            <person name="Young S.K."/>
            <person name="Zeng Q."/>
            <person name="Gargeya S."/>
            <person name="Fitzgerald M."/>
            <person name="Haas B."/>
            <person name="Abouelleil A."/>
            <person name="Alvarado L."/>
            <person name="Arachchi H.M."/>
            <person name="Berlin A.M."/>
            <person name="Chapman S.B."/>
            <person name="Dewar J."/>
            <person name="Goldberg J."/>
            <person name="Griggs A."/>
            <person name="Gujja S."/>
            <person name="Hansen M."/>
            <person name="Howarth C."/>
            <person name="Imamovic A."/>
            <person name="Larimer J."/>
            <person name="McCowan C."/>
            <person name="Murphy C."/>
            <person name="Neiman D."/>
            <person name="Pearson M."/>
            <person name="Priest M."/>
            <person name="Roberts A."/>
            <person name="Saif S."/>
            <person name="Shea T."/>
            <person name="Sisk P."/>
            <person name="Sykes S."/>
            <person name="Wortman J."/>
            <person name="Nusbaum C."/>
            <person name="Birren B."/>
        </authorList>
    </citation>
    <scope>NUCLEOTIDE SEQUENCE [LARGE SCALE GENOMIC DNA]</scope>
    <source>
        <strain evidence="3 4">ANC 3994</strain>
    </source>
</reference>
<dbReference type="InterPro" id="IPR003587">
    <property type="entry name" value="Hint_dom_N"/>
</dbReference>
<dbReference type="NCBIfam" id="NF033577">
    <property type="entry name" value="transpos_IS481"/>
    <property type="match status" value="1"/>
</dbReference>
<dbReference type="EMBL" id="APOH01000018">
    <property type="protein sequence ID" value="ENU18802.1"/>
    <property type="molecule type" value="Genomic_DNA"/>
</dbReference>
<dbReference type="SMART" id="SM00306">
    <property type="entry name" value="HintN"/>
    <property type="match status" value="1"/>
</dbReference>
<proteinExistence type="predicted"/>
<dbReference type="PROSITE" id="PS50994">
    <property type="entry name" value="INTEGRASE"/>
    <property type="match status" value="1"/>
</dbReference>
<evidence type="ECO:0000313" key="2">
    <source>
        <dbReference type="EMBL" id="ENU18802.1"/>
    </source>
</evidence>
<dbReference type="Gene3D" id="3.30.420.10">
    <property type="entry name" value="Ribonuclease H-like superfamily/Ribonuclease H"/>
    <property type="match status" value="1"/>
</dbReference>
<dbReference type="OrthoDB" id="9774685at2"/>
<dbReference type="SUPFAM" id="SSF53098">
    <property type="entry name" value="Ribonuclease H-like"/>
    <property type="match status" value="1"/>
</dbReference>
<dbReference type="InterPro" id="IPR036844">
    <property type="entry name" value="Hint_dom_sf"/>
</dbReference>
<dbReference type="SUPFAM" id="SSF51294">
    <property type="entry name" value="Hedgehog/intein (Hint) domain"/>
    <property type="match status" value="1"/>
</dbReference>
<dbReference type="PATRIC" id="fig|1217715.3.peg.2605"/>
<dbReference type="PANTHER" id="PTHR35004:SF7">
    <property type="entry name" value="INTEGRASE PROTEIN"/>
    <property type="match status" value="1"/>
</dbReference>
<dbReference type="InterPro" id="IPR036397">
    <property type="entry name" value="RNaseH_sf"/>
</dbReference>
<evidence type="ECO:0000313" key="3">
    <source>
        <dbReference type="EMBL" id="ENU18855.1"/>
    </source>
</evidence>